<name>A0ABS5HGB1_9BACT</name>
<dbReference type="InterPro" id="IPR007372">
    <property type="entry name" value="Lipid/polyisoprenoid-bd_YceI"/>
</dbReference>
<feature type="signal peptide" evidence="1">
    <location>
        <begin position="1"/>
        <end position="20"/>
    </location>
</feature>
<evidence type="ECO:0000256" key="1">
    <source>
        <dbReference type="SAM" id="SignalP"/>
    </source>
</evidence>
<feature type="chain" id="PRO_5047487595" evidence="1">
    <location>
        <begin position="21"/>
        <end position="189"/>
    </location>
</feature>
<dbReference type="EMBL" id="JAGSSW010000001">
    <property type="protein sequence ID" value="MBR8463316.1"/>
    <property type="molecule type" value="Genomic_DNA"/>
</dbReference>
<dbReference type="RefSeq" id="WP_212141504.1">
    <property type="nucleotide sequence ID" value="NZ_JAGSSW010000001.1"/>
</dbReference>
<accession>A0ABS5HGB1</accession>
<dbReference type="InterPro" id="IPR036761">
    <property type="entry name" value="TTHA0802/YceI-like_sf"/>
</dbReference>
<dbReference type="PANTHER" id="PTHR34406:SF1">
    <property type="entry name" value="PROTEIN YCEI"/>
    <property type="match status" value="1"/>
</dbReference>
<keyword evidence="1" id="KW-0732">Signal</keyword>
<dbReference type="SUPFAM" id="SSF101874">
    <property type="entry name" value="YceI-like"/>
    <property type="match status" value="1"/>
</dbReference>
<dbReference type="Proteomes" id="UP000682951">
    <property type="component" value="Unassembled WGS sequence"/>
</dbReference>
<comment type="caution">
    <text evidence="3">The sequence shown here is derived from an EMBL/GenBank/DDBJ whole genome shotgun (WGS) entry which is preliminary data.</text>
</comment>
<dbReference type="Pfam" id="PF04264">
    <property type="entry name" value="YceI"/>
    <property type="match status" value="1"/>
</dbReference>
<reference evidence="3 4" key="1">
    <citation type="submission" date="2021-04" db="EMBL/GenBank/DDBJ databases">
        <title>Molecular and phenotypic characterization and identification of bacterial isolates recovered from the Anatolian ground squirrels (Spermophilus xanthoprymnus) and which have the potential to form a new species in the Campylobacter genus.</title>
        <authorList>
            <person name="Aydin F."/>
            <person name="Abay S."/>
            <person name="Kayman T."/>
            <person name="Karakaya E."/>
            <person name="Mustak H.K."/>
            <person name="Mustak I.B."/>
            <person name="Bilgin N."/>
            <person name="Duzler A."/>
            <person name="Sahin O."/>
            <person name="Guran O."/>
            <person name="Saticioglu I.B."/>
        </authorList>
    </citation>
    <scope>NUCLEOTIDE SEQUENCE [LARGE SCALE GENOMIC DNA]</scope>
    <source>
        <strain evidence="4">faydin-G24</strain>
    </source>
</reference>
<evidence type="ECO:0000313" key="4">
    <source>
        <dbReference type="Proteomes" id="UP000682951"/>
    </source>
</evidence>
<proteinExistence type="predicted"/>
<evidence type="ECO:0000259" key="2">
    <source>
        <dbReference type="SMART" id="SM00867"/>
    </source>
</evidence>
<gene>
    <name evidence="3" type="ORF">KDD93_01860</name>
</gene>
<feature type="domain" description="Lipid/polyisoprenoid-binding YceI-like" evidence="2">
    <location>
        <begin position="22"/>
        <end position="187"/>
    </location>
</feature>
<dbReference type="PANTHER" id="PTHR34406">
    <property type="entry name" value="PROTEIN YCEI"/>
    <property type="match status" value="1"/>
</dbReference>
<organism evidence="3 4">
    <name type="scientific">Campylobacter anatolicus</name>
    <dbReference type="NCBI Taxonomy" id="2829105"/>
    <lineage>
        <taxon>Bacteria</taxon>
        <taxon>Pseudomonadati</taxon>
        <taxon>Campylobacterota</taxon>
        <taxon>Epsilonproteobacteria</taxon>
        <taxon>Campylobacterales</taxon>
        <taxon>Campylobacteraceae</taxon>
        <taxon>Campylobacter</taxon>
    </lineage>
</organism>
<evidence type="ECO:0000313" key="3">
    <source>
        <dbReference type="EMBL" id="MBR8463316.1"/>
    </source>
</evidence>
<dbReference type="SMART" id="SM00867">
    <property type="entry name" value="YceI"/>
    <property type="match status" value="1"/>
</dbReference>
<keyword evidence="4" id="KW-1185">Reference proteome</keyword>
<protein>
    <submittedName>
        <fullName evidence="3">Polyisoprenoid-binding protein</fullName>
    </submittedName>
</protein>
<dbReference type="Gene3D" id="2.40.128.110">
    <property type="entry name" value="Lipid/polyisoprenoid-binding, YceI-like"/>
    <property type="match status" value="1"/>
</dbReference>
<sequence>MKNTLKASLIAIIFALSANATNYEIDPNHSNVGFEVKHFKISKVNGNFKSYKADIDYDKTTNIFNKFDVTIDTSSINTQNDKRDEHLRTADFFDVSKFDKIKFKMTKFEKDGNDEGKIYGDLTMKGITKPIVLDFDYHGENKNAQGKEIIGFSLESKILRSDFGIGGGFADATISDRVNLEIDVEAKAK</sequence>